<dbReference type="PANTHER" id="PTHR42111:SF1">
    <property type="entry name" value="YALI0D23727P"/>
    <property type="match status" value="1"/>
</dbReference>
<accession>A0A0J9HDV6</accession>
<feature type="region of interest" description="Disordered" evidence="1">
    <location>
        <begin position="159"/>
        <end position="178"/>
    </location>
</feature>
<dbReference type="OrthoDB" id="5364312at2759"/>
<feature type="region of interest" description="Disordered" evidence="1">
    <location>
        <begin position="300"/>
        <end position="337"/>
    </location>
</feature>
<feature type="compositionally biased region" description="Basic and acidic residues" evidence="1">
    <location>
        <begin position="69"/>
        <end position="89"/>
    </location>
</feature>
<evidence type="ECO:0000313" key="2">
    <source>
        <dbReference type="EMBL" id="KMW67229.1"/>
    </source>
</evidence>
<feature type="region of interest" description="Disordered" evidence="1">
    <location>
        <begin position="1"/>
        <end position="151"/>
    </location>
</feature>
<dbReference type="PANTHER" id="PTHR42111">
    <property type="entry name" value="YALI0D23727P"/>
    <property type="match status" value="1"/>
</dbReference>
<evidence type="ECO:0000256" key="1">
    <source>
        <dbReference type="SAM" id="MobiDB-lite"/>
    </source>
</evidence>
<organism evidence="2">
    <name type="scientific">Ajellomyces dermatitidis (strain ATCC 18188 / CBS 674.68)</name>
    <name type="common">Blastomyces dermatitidis</name>
    <dbReference type="NCBI Taxonomy" id="653446"/>
    <lineage>
        <taxon>Eukaryota</taxon>
        <taxon>Fungi</taxon>
        <taxon>Dikarya</taxon>
        <taxon>Ascomycota</taxon>
        <taxon>Pezizomycotina</taxon>
        <taxon>Eurotiomycetes</taxon>
        <taxon>Eurotiomycetidae</taxon>
        <taxon>Onygenales</taxon>
        <taxon>Ajellomycetaceae</taxon>
        <taxon>Blastomyces</taxon>
    </lineage>
</organism>
<dbReference type="EMBL" id="GG749419">
    <property type="protein sequence ID" value="KMW67229.1"/>
    <property type="molecule type" value="Genomic_DNA"/>
</dbReference>
<feature type="compositionally biased region" description="Low complexity" evidence="1">
    <location>
        <begin position="302"/>
        <end position="328"/>
    </location>
</feature>
<protein>
    <submittedName>
        <fullName evidence="2">Uncharacterized protein</fullName>
    </submittedName>
</protein>
<dbReference type="Proteomes" id="UP000007802">
    <property type="component" value="Unassembled WGS sequence"/>
</dbReference>
<dbReference type="AlphaFoldDB" id="A0A0J9HDV6"/>
<feature type="compositionally biased region" description="Polar residues" evidence="1">
    <location>
        <begin position="90"/>
        <end position="101"/>
    </location>
</feature>
<reference evidence="2" key="1">
    <citation type="submission" date="2010-03" db="EMBL/GenBank/DDBJ databases">
        <title>Annotation of Blastomyces dermatitidis strain ATCC 18188.</title>
        <authorList>
            <consortium name="The Broad Institute Genome Sequencing Platform"/>
            <consortium name="Broad Institute Genome Sequencing Center for Infectious Disease."/>
            <person name="Cuomo C."/>
            <person name="Klein B."/>
            <person name="Sullivan T."/>
            <person name="Heitman J."/>
            <person name="Young S."/>
            <person name="Zeng Q."/>
            <person name="Gargeya S."/>
            <person name="Alvarado L."/>
            <person name="Berlin A.M."/>
            <person name="Chapman S.B."/>
            <person name="Chen Z."/>
            <person name="Freedman E."/>
            <person name="Gellesch M."/>
            <person name="Goldberg J."/>
            <person name="Griggs A."/>
            <person name="Gujja S."/>
            <person name="Heilman E."/>
            <person name="Heiman D."/>
            <person name="Howarth C."/>
            <person name="Mehta T."/>
            <person name="Neiman D."/>
            <person name="Pearson M."/>
            <person name="Roberts A."/>
            <person name="Saif S."/>
            <person name="Shea T."/>
            <person name="Shenoy N."/>
            <person name="Sisk P."/>
            <person name="Stolte C."/>
            <person name="Sykes S."/>
            <person name="White J."/>
            <person name="Yandava C."/>
            <person name="Haas B."/>
            <person name="Nusbaum C."/>
            <person name="Birren B."/>
        </authorList>
    </citation>
    <scope>NUCLEOTIDE SEQUENCE</scope>
    <source>
        <strain evidence="2">ATCC 18188</strain>
    </source>
</reference>
<feature type="region of interest" description="Disordered" evidence="1">
    <location>
        <begin position="373"/>
        <end position="401"/>
    </location>
</feature>
<proteinExistence type="predicted"/>
<name>A0A0J9HDV6_AJEDA</name>
<gene>
    <name evidence="2" type="ORF">BDDG_11993</name>
</gene>
<feature type="compositionally biased region" description="Polar residues" evidence="1">
    <location>
        <begin position="108"/>
        <end position="118"/>
    </location>
</feature>
<sequence length="401" mass="43002">MAAVNSSADKTSDFTKPHVTAPVNEIPATPSVSEPQQELQQEEQHQHTKPGIHSTEAKKSDTTNIEENNEWRLKSKKSVESSAVDKSESQQRPSNIPNPITTMRPVSPLNSLSSTRPSASPHRARNPYMSPSSPNRGFRSASPRLHSPASSQIFERSVQEDFAPAQASPSIPSHIMTENHIPPILGASSAALTDERLDPDSVEIITHNFHQPASLSVTGGQPEQAVTSSWHEDLNPHLPPDAEDSVSNYGGLDPSDIRRLSFVSFADVVNGEHAETDHASNRDSMYMAGLSTNAALFAAQNRSPSPVRSPVSSHGFGTSPPTSVSPSTKGLDNSPNRGGWVAGSPRLCGHSPPPGTFGGELNVETMRQALRRTGSGDFGGFRSQPMSAVGNDDGTYDRPFK</sequence>